<keyword evidence="4" id="KW-1185">Reference proteome</keyword>
<dbReference type="OrthoDB" id="1466621at2"/>
<comment type="caution">
    <text evidence="3">The sequence shown here is derived from an EMBL/GenBank/DDBJ whole genome shotgun (WGS) entry which is preliminary data.</text>
</comment>
<accession>A0A2U2XB55</accession>
<dbReference type="InterPro" id="IPR038653">
    <property type="entry name" value="Put_CMD_sf"/>
</dbReference>
<feature type="signal peptide" evidence="2">
    <location>
        <begin position="1"/>
        <end position="19"/>
    </location>
</feature>
<sequence length="304" mass="33744">MKNPLFFIPLILFVHTLSAQQQMQNSGFENWDDEGSAIAEPTNWSSIKTADALAAIAPEVLHRVAGRTGNYAIELEVKTLIGISANGIITNGRVHADYTPSNGYVFTDAGNPKWHTEFSGRPDSLVGWYKYAPMSGDKGKIEIILHSGTEGRLPRNNATINNEIANLRVDFVTPQTEWTRFSKAFNYKSAMNPAYILTTIAAGDSTISKEGTKLIIDDLELIYNSLEVDDFAATEIAVNGSNGFLYFTLENQENVSYQVADLSGKVIQSGKAKTKIPFNHDSGIYFIMIQNEREIFTKKLYILQ</sequence>
<organism evidence="3 4">
    <name type="scientific">Brumimicrobium oceani</name>
    <dbReference type="NCBI Taxonomy" id="2100725"/>
    <lineage>
        <taxon>Bacteria</taxon>
        <taxon>Pseudomonadati</taxon>
        <taxon>Bacteroidota</taxon>
        <taxon>Flavobacteriia</taxon>
        <taxon>Flavobacteriales</taxon>
        <taxon>Crocinitomicaceae</taxon>
        <taxon>Brumimicrobium</taxon>
    </lineage>
</organism>
<keyword evidence="1 2" id="KW-0732">Signal</keyword>
<evidence type="ECO:0000313" key="3">
    <source>
        <dbReference type="EMBL" id="PWH85039.1"/>
    </source>
</evidence>
<name>A0A2U2XB55_9FLAO</name>
<dbReference type="Gene3D" id="2.60.120.890">
    <property type="entry name" value="BT2081, beta-jelly-roll domain"/>
    <property type="match status" value="1"/>
</dbReference>
<dbReference type="NCBIfam" id="TIGR04183">
    <property type="entry name" value="Por_Secre_tail"/>
    <property type="match status" value="1"/>
</dbReference>
<dbReference type="EMBL" id="QFRJ01000009">
    <property type="protein sequence ID" value="PWH85039.1"/>
    <property type="molecule type" value="Genomic_DNA"/>
</dbReference>
<feature type="chain" id="PRO_5015718595" evidence="2">
    <location>
        <begin position="20"/>
        <end position="304"/>
    </location>
</feature>
<evidence type="ECO:0000256" key="2">
    <source>
        <dbReference type="SAM" id="SignalP"/>
    </source>
</evidence>
<evidence type="ECO:0000313" key="4">
    <source>
        <dbReference type="Proteomes" id="UP000245370"/>
    </source>
</evidence>
<dbReference type="InterPro" id="IPR026444">
    <property type="entry name" value="Secre_tail"/>
</dbReference>
<gene>
    <name evidence="3" type="ORF">DIT68_11755</name>
</gene>
<dbReference type="RefSeq" id="WP_109360002.1">
    <property type="nucleotide sequence ID" value="NZ_QFRJ01000009.1"/>
</dbReference>
<protein>
    <submittedName>
        <fullName evidence="3">Uncharacterized protein</fullName>
    </submittedName>
</protein>
<evidence type="ECO:0000256" key="1">
    <source>
        <dbReference type="ARBA" id="ARBA00022729"/>
    </source>
</evidence>
<reference evidence="3 4" key="1">
    <citation type="submission" date="2018-05" db="EMBL/GenBank/DDBJ databases">
        <title>Brumimicrobium oceani sp. nov., isolated from coastal sediment.</title>
        <authorList>
            <person name="Kou Y."/>
        </authorList>
    </citation>
    <scope>NUCLEOTIDE SEQUENCE [LARGE SCALE GENOMIC DNA]</scope>
    <source>
        <strain evidence="3 4">C305</strain>
    </source>
</reference>
<dbReference type="Proteomes" id="UP000245370">
    <property type="component" value="Unassembled WGS sequence"/>
</dbReference>
<dbReference type="AlphaFoldDB" id="A0A2U2XB55"/>
<proteinExistence type="predicted"/>
<reference evidence="3 4" key="2">
    <citation type="submission" date="2018-05" db="EMBL/GenBank/DDBJ databases">
        <authorList>
            <person name="Lanie J.A."/>
            <person name="Ng W.-L."/>
            <person name="Kazmierczak K.M."/>
            <person name="Andrzejewski T.M."/>
            <person name="Davidsen T.M."/>
            <person name="Wayne K.J."/>
            <person name="Tettelin H."/>
            <person name="Glass J.I."/>
            <person name="Rusch D."/>
            <person name="Podicherti R."/>
            <person name="Tsui H.-C.T."/>
            <person name="Winkler M.E."/>
        </authorList>
    </citation>
    <scope>NUCLEOTIDE SEQUENCE [LARGE SCALE GENOMIC DNA]</scope>
    <source>
        <strain evidence="3 4">C305</strain>
    </source>
</reference>